<dbReference type="Proteomes" id="UP000653305">
    <property type="component" value="Unassembled WGS sequence"/>
</dbReference>
<feature type="compositionally biased region" description="Basic residues" evidence="1">
    <location>
        <begin position="65"/>
        <end position="75"/>
    </location>
</feature>
<evidence type="ECO:0000256" key="1">
    <source>
        <dbReference type="SAM" id="MobiDB-lite"/>
    </source>
</evidence>
<organism evidence="2 3">
    <name type="scientific">Phtheirospermum japonicum</name>
    <dbReference type="NCBI Taxonomy" id="374723"/>
    <lineage>
        <taxon>Eukaryota</taxon>
        <taxon>Viridiplantae</taxon>
        <taxon>Streptophyta</taxon>
        <taxon>Embryophyta</taxon>
        <taxon>Tracheophyta</taxon>
        <taxon>Spermatophyta</taxon>
        <taxon>Magnoliopsida</taxon>
        <taxon>eudicotyledons</taxon>
        <taxon>Gunneridae</taxon>
        <taxon>Pentapetalae</taxon>
        <taxon>asterids</taxon>
        <taxon>lamiids</taxon>
        <taxon>Lamiales</taxon>
        <taxon>Orobanchaceae</taxon>
        <taxon>Orobanchaceae incertae sedis</taxon>
        <taxon>Phtheirospermum</taxon>
    </lineage>
</organism>
<feature type="compositionally biased region" description="Polar residues" evidence="1">
    <location>
        <begin position="1"/>
        <end position="13"/>
    </location>
</feature>
<comment type="caution">
    <text evidence="2">The sequence shown here is derived from an EMBL/GenBank/DDBJ whole genome shotgun (WGS) entry which is preliminary data.</text>
</comment>
<dbReference type="EMBL" id="BMAC01000002">
    <property type="protein sequence ID" value="GFP78884.1"/>
    <property type="molecule type" value="Genomic_DNA"/>
</dbReference>
<name>A0A830B353_9LAMI</name>
<gene>
    <name evidence="2" type="ORF">PHJA_000031900</name>
</gene>
<accession>A0A830B353</accession>
<dbReference type="AlphaFoldDB" id="A0A830B353"/>
<proteinExistence type="predicted"/>
<reference evidence="2" key="1">
    <citation type="submission" date="2020-07" db="EMBL/GenBank/DDBJ databases">
        <title>Ethylene signaling mediates host invasion by parasitic plants.</title>
        <authorList>
            <person name="Yoshida S."/>
        </authorList>
    </citation>
    <scope>NUCLEOTIDE SEQUENCE</scope>
    <source>
        <strain evidence="2">Okayama</strain>
    </source>
</reference>
<sequence>MNGWSATKSTFTSLIGPRLSHSPNKQAEAAAASVPCSSTSMHDLWKKLDILRRSPPFSTISFRPPGKKGRTNPCP</sequence>
<protein>
    <submittedName>
        <fullName evidence="2">Serpin-z4</fullName>
    </submittedName>
</protein>
<evidence type="ECO:0000313" key="3">
    <source>
        <dbReference type="Proteomes" id="UP000653305"/>
    </source>
</evidence>
<keyword evidence="3" id="KW-1185">Reference proteome</keyword>
<feature type="region of interest" description="Disordered" evidence="1">
    <location>
        <begin position="55"/>
        <end position="75"/>
    </location>
</feature>
<feature type="region of interest" description="Disordered" evidence="1">
    <location>
        <begin position="1"/>
        <end position="38"/>
    </location>
</feature>
<evidence type="ECO:0000313" key="2">
    <source>
        <dbReference type="EMBL" id="GFP78884.1"/>
    </source>
</evidence>